<name>A0A849CS96_PASMD</name>
<dbReference type="Proteomes" id="UP000540079">
    <property type="component" value="Unassembled WGS sequence"/>
</dbReference>
<gene>
    <name evidence="4" type="ORF">C2800_11375</name>
</gene>
<dbReference type="EMBL" id="PPVL01000016">
    <property type="protein sequence ID" value="NNI80008.1"/>
    <property type="molecule type" value="Genomic_DNA"/>
</dbReference>
<feature type="domain" description="Tip attachment protein J" evidence="2">
    <location>
        <begin position="325"/>
        <end position="475"/>
    </location>
</feature>
<evidence type="ECO:0000259" key="1">
    <source>
        <dbReference type="Pfam" id="PF09327"/>
    </source>
</evidence>
<protein>
    <submittedName>
        <fullName evidence="4">Host specificity protein</fullName>
    </submittedName>
</protein>
<evidence type="ECO:0000259" key="2">
    <source>
        <dbReference type="Pfam" id="PF13550"/>
    </source>
</evidence>
<evidence type="ECO:0000313" key="4">
    <source>
        <dbReference type="EMBL" id="NNI80008.1"/>
    </source>
</evidence>
<dbReference type="PANTHER" id="PTHR36251">
    <property type="entry name" value="FELS-1 PROPHAGE HOST SPECIFICITY PROTEIN-RELATED"/>
    <property type="match status" value="1"/>
</dbReference>
<organism evidence="4 5">
    <name type="scientific">Pasteurella multocida</name>
    <dbReference type="NCBI Taxonomy" id="747"/>
    <lineage>
        <taxon>Bacteria</taxon>
        <taxon>Pseudomonadati</taxon>
        <taxon>Pseudomonadota</taxon>
        <taxon>Gammaproteobacteria</taxon>
        <taxon>Pasteurellales</taxon>
        <taxon>Pasteurellaceae</taxon>
        <taxon>Pasteurella</taxon>
    </lineage>
</organism>
<dbReference type="Pfam" id="PF24801">
    <property type="entry name" value="FNIII-A_GpJ"/>
    <property type="match status" value="1"/>
</dbReference>
<reference evidence="4 5" key="1">
    <citation type="journal article" date="2018" name="Front. Microbiol.">
        <title>Genetic and Phylogenetic Characteristics of Pasteurella multocida Isolates From Different Host Species.</title>
        <authorList>
            <person name="Peng Z."/>
            <person name="Liang W."/>
            <person name="Wang F."/>
            <person name="Xu Z."/>
            <person name="Xie Z."/>
            <person name="Lian Z."/>
            <person name="Hua L."/>
            <person name="Zhou R."/>
            <person name="Chen H."/>
            <person name="Wu B."/>
        </authorList>
    </citation>
    <scope>NUCLEOTIDE SEQUENCE [LARGE SCALE GENOMIC DNA]</scope>
    <source>
        <strain evidence="4 5">HNA06</strain>
    </source>
</reference>
<dbReference type="PANTHER" id="PTHR36251:SF2">
    <property type="entry name" value="GIFSY-2 PROPHAGE HOST SPECIFICITY PROTEIN J, PHAGE LAMBDA"/>
    <property type="match status" value="1"/>
</dbReference>
<feature type="domain" description="Tip attachment protein J HDII-ins2" evidence="3">
    <location>
        <begin position="85"/>
        <end position="203"/>
    </location>
</feature>
<accession>A0A849CS96</accession>
<dbReference type="Pfam" id="PF09327">
    <property type="entry name" value="Phage_Tail_Tip"/>
    <property type="match status" value="1"/>
</dbReference>
<dbReference type="InterPro" id="IPR055385">
    <property type="entry name" value="GpJ_HDII-ins2"/>
</dbReference>
<sequence length="1667" mass="183995">MGGRKGGGGHTPYEAPESGQSKQFVSIVEIVSEGQIKGLVDGVKSVYLNNTPLQASDDSYNFKNVEAQGRIGTQDQEVMEGFNTSEKEIAVSTQVKKLTPITRTITDRKVSRLRLTLGVQSLFHQNDKGDVYGSKVDFTVTIGERSHLVSISGKYSSQYLKQVEFGDLPPVPFQVKVERVNADSKSQRLQNNTIWASYTEIIETQFAYPNTAILGIRFDSEYFSSIPNRTYEIYGIEMKVPSNYDPFERTYTGFWDGTFKIAWTNNPAWILYDLMTNKRYGLGWRLGEFNVDKWALYQAAQYCDQMVPDGFGGQEPRFTCNAWLTDQRKAYDVINDICSIFRAMPVWNGREFTVVMDRPADPVWTYTNANVISGEFSYQYSAQKARHNEIHIEYIDADDSYERKIEVVSDDDLIRRHGLNVKKVTAFACTSRGQAFRTGKWILETERLETKTVTFAVGAEGLMHIPGDIIRVADCDYADTNIGGRVLDINGNKVTLDREIEISENSYFTYINSEAKHKDIRIVSKNGKEVMLESEPVGLAELGVWSLTTQEINVQLFRALTINEEEQGQYTIVALQHEPQKEAIVDNGAVFEPRETTLSTAGLDKVSHVNVQANGDGVALSFDYVVKHSAMVKYQIKLSKDGNFYKIYDDLTTPNHKFIGLPDGEYVAEIRAKNEQGQTSDAVTKSFNISFAVSELTTVSKVFGILLQWKNPVFANPNSAIEIWTSTDNQFENARKLVSLSYPTSEYLFSGLGVNEKHYFWVRMIDTANGNAGEFTKSVVGTSEKSGKKLVEYIQGQVTKSTLAKDLAQEITQIQATASEATDSAKMALSRIDSEATTRAEQIKQEGESIKASVRKEYEKNASAISNLEKTTQDHALQISTVHSKFNQLEIGGRNLLKHSEKLNKNWGKNGGVTLDTDHGIATLTANGRLVALSQVLIEDQVEVKDGKVVLSFDALSNKSGKLNLRLRRYTGSTHSDISAYVTVDSRDYKRYSVVFDYQKSEGQTRLSVEIVTYEKDGTVFNIKKPKLELGNIATDWTPAPEDVDVAISEVSADIIQHKQSQATVNKSTADKLDSLTARVGLSESEIQLIQKTASEKDKSFSTKLETLDSKVAQNTSGISDLKETKASKDEVASLARKELKSEWTDEVNATKLDLTSKITALEQTVSNENKSLAVKSETLEAKFNQLQIGGRNLLKQTRTLNSWNKNSGVTLDTDHGIATLTANGRLVALSQVLIEDQVEVKDGKVVLSFDALSNKSGKLNLRLRRYTGSTYSDISAYVTVDSRDYKRYSVVFDYQKSEGQTRLSVEIVTYEKDGTVFNIKKPKLELGNIVTDWTPAPEDVDSTLSEVNASISSLKNTTAEKEKAFSQEVSTVKAEIVGAKALITSSSQAISSLDGKVQSMYTLKTETVAGGRKAIAGIALGADGQTAESQVIIFANKFAIADPNSNALKTPFVISTHNGRSQVALAGDLIVDDSITGNKIQANSTITAPNINGGVVNGGSFTGGSIDIGNGNFTVDSAGNLTAKNGVFSGRLDGATGRFKGELEVTKLIGGGVIEQIVATMTKTGTRSVRYAYSVYHRDGDRTRYGTVYVPIYATTISINPYPVDRYVKIGDELSFVLKANQAFTKKYERVGTFLQDNGRATPVDPDKNLLIISYALSDTGTISFS</sequence>
<dbReference type="Pfam" id="PF13550">
    <property type="entry name" value="Phage-tail_3"/>
    <property type="match status" value="1"/>
</dbReference>
<dbReference type="InterPro" id="IPR015406">
    <property type="entry name" value="GpJ_CSF"/>
</dbReference>
<dbReference type="InterPro" id="IPR032876">
    <property type="entry name" value="J_dom"/>
</dbReference>
<proteinExistence type="predicted"/>
<comment type="caution">
    <text evidence="4">The sequence shown here is derived from an EMBL/GenBank/DDBJ whole genome shotgun (WGS) entry which is preliminary data.</text>
</comment>
<feature type="domain" description="Tip attachment protein J central straight fiber" evidence="1">
    <location>
        <begin position="1384"/>
        <end position="1526"/>
    </location>
</feature>
<dbReference type="RefSeq" id="WP_170344409.1">
    <property type="nucleotide sequence ID" value="NZ_CP090428.1"/>
</dbReference>
<evidence type="ECO:0000313" key="5">
    <source>
        <dbReference type="Proteomes" id="UP000540079"/>
    </source>
</evidence>
<evidence type="ECO:0000259" key="3">
    <source>
        <dbReference type="Pfam" id="PF24801"/>
    </source>
</evidence>
<dbReference type="InterPro" id="IPR053171">
    <property type="entry name" value="Viral_Tip_Attach_Protein"/>
</dbReference>